<dbReference type="InterPro" id="IPR036390">
    <property type="entry name" value="WH_DNA-bd_sf"/>
</dbReference>
<protein>
    <recommendedName>
        <fullName evidence="2">DUF2726 domain-containing protein</fullName>
    </recommendedName>
</protein>
<feature type="region of interest" description="Disordered" evidence="1">
    <location>
        <begin position="1"/>
        <end position="29"/>
    </location>
</feature>
<dbReference type="SUPFAM" id="SSF46785">
    <property type="entry name" value="Winged helix' DNA-binding domain"/>
    <property type="match status" value="1"/>
</dbReference>
<comment type="caution">
    <text evidence="3">The sequence shown here is derived from an EMBL/GenBank/DDBJ whole genome shotgun (WGS) entry which is preliminary data.</text>
</comment>
<sequence length="269" mass="29719">MTTPDLRHAGERRDLRIGPKGARDSAASRVHALDTSKKRLVMALAASDGPVPATELGTMTRMIPGWTRGHLSKLADGGFIRHTPDGWVLEHAVVSAARQLLRKDVDLALILPVEDALRRIGSSDHERRVMLALLGIFPGCSIQPGQLLREVFDVALLSHALDAGDRLFLGHPLAHIDWTIYSAPTLMPILAVEVDSGWHDTPIQQERDGRKNRICRAGGLPLARVRLPQGVSDRVVEQQFQRALGRLARESRLGERAHFELAEALSRLW</sequence>
<evidence type="ECO:0000313" key="4">
    <source>
        <dbReference type="Proteomes" id="UP000661918"/>
    </source>
</evidence>
<feature type="domain" description="DUF2726" evidence="2">
    <location>
        <begin position="174"/>
        <end position="240"/>
    </location>
</feature>
<gene>
    <name evidence="3" type="ORF">GCM10010841_32700</name>
</gene>
<feature type="compositionally biased region" description="Basic and acidic residues" evidence="1">
    <location>
        <begin position="1"/>
        <end position="23"/>
    </location>
</feature>
<organism evidence="3 4">
    <name type="scientific">Deinococcus aerophilus</name>
    <dbReference type="NCBI Taxonomy" id="522488"/>
    <lineage>
        <taxon>Bacteria</taxon>
        <taxon>Thermotogati</taxon>
        <taxon>Deinococcota</taxon>
        <taxon>Deinococci</taxon>
        <taxon>Deinococcales</taxon>
        <taxon>Deinococcaceae</taxon>
        <taxon>Deinococcus</taxon>
    </lineage>
</organism>
<accession>A0ABQ2H1K0</accession>
<dbReference type="Pfam" id="PF10881">
    <property type="entry name" value="DUF2726"/>
    <property type="match status" value="1"/>
</dbReference>
<dbReference type="EMBL" id="BMOM01000060">
    <property type="protein sequence ID" value="GGM22285.1"/>
    <property type="molecule type" value="Genomic_DNA"/>
</dbReference>
<proteinExistence type="predicted"/>
<reference evidence="4" key="1">
    <citation type="journal article" date="2019" name="Int. J. Syst. Evol. Microbiol.">
        <title>The Global Catalogue of Microorganisms (GCM) 10K type strain sequencing project: providing services to taxonomists for standard genome sequencing and annotation.</title>
        <authorList>
            <consortium name="The Broad Institute Genomics Platform"/>
            <consortium name="The Broad Institute Genome Sequencing Center for Infectious Disease"/>
            <person name="Wu L."/>
            <person name="Ma J."/>
        </authorList>
    </citation>
    <scope>NUCLEOTIDE SEQUENCE [LARGE SCALE GENOMIC DNA]</scope>
    <source>
        <strain evidence="4">JCM 15443</strain>
    </source>
</reference>
<dbReference type="Proteomes" id="UP000661918">
    <property type="component" value="Unassembled WGS sequence"/>
</dbReference>
<evidence type="ECO:0000256" key="1">
    <source>
        <dbReference type="SAM" id="MobiDB-lite"/>
    </source>
</evidence>
<dbReference type="RefSeq" id="WP_188905419.1">
    <property type="nucleotide sequence ID" value="NZ_BMOM01000060.1"/>
</dbReference>
<evidence type="ECO:0000259" key="2">
    <source>
        <dbReference type="Pfam" id="PF10881"/>
    </source>
</evidence>
<dbReference type="InterPro" id="IPR024402">
    <property type="entry name" value="DUF2726"/>
</dbReference>
<name>A0ABQ2H1K0_9DEIO</name>
<keyword evidence="4" id="KW-1185">Reference proteome</keyword>
<evidence type="ECO:0000313" key="3">
    <source>
        <dbReference type="EMBL" id="GGM22285.1"/>
    </source>
</evidence>